<feature type="compositionally biased region" description="Basic and acidic residues" evidence="5">
    <location>
        <begin position="173"/>
        <end position="190"/>
    </location>
</feature>
<dbReference type="GO" id="GO:0031297">
    <property type="term" value="P:replication fork processing"/>
    <property type="evidence" value="ECO:0007669"/>
    <property type="project" value="EnsemblFungi"/>
</dbReference>
<reference evidence="8 9" key="1">
    <citation type="journal article" date="2011" name="Proc. Natl. Acad. Sci. U.S.A.">
        <title>Evolutionary erosion of yeast sex chromosomes by mating-type switching accidents.</title>
        <authorList>
            <person name="Gordon J.L."/>
            <person name="Armisen D."/>
            <person name="Proux-Wera E."/>
            <person name="Oheigeartaigh S.S."/>
            <person name="Byrne K.P."/>
            <person name="Wolfe K.H."/>
        </authorList>
    </citation>
    <scope>NUCLEOTIDE SEQUENCE [LARGE SCALE GENOMIC DNA]</scope>
    <source>
        <strain evidence="9">ATCC 34711 / CBS 6284 / DSM 70876 / NBRC 10599 / NRRL Y-10934 / UCD 77-7</strain>
    </source>
</reference>
<dbReference type="InterPro" id="IPR008984">
    <property type="entry name" value="SMAD_FHA_dom_sf"/>
</dbReference>
<protein>
    <recommendedName>
        <fullName evidence="10">DNA damage response protein kinase DUN1</fullName>
    </recommendedName>
</protein>
<dbReference type="PANTHER" id="PTHR24347">
    <property type="entry name" value="SERINE/THREONINE-PROTEIN KINASE"/>
    <property type="match status" value="1"/>
</dbReference>
<organism evidence="8 9">
    <name type="scientific">Henningerozyma blattae (strain ATCC 34711 / CBS 6284 / DSM 70876 / NBRC 10599 / NRRL Y-10934 / UCD 77-7)</name>
    <name type="common">Yeast</name>
    <name type="synonym">Tetrapisispora blattae</name>
    <dbReference type="NCBI Taxonomy" id="1071380"/>
    <lineage>
        <taxon>Eukaryota</taxon>
        <taxon>Fungi</taxon>
        <taxon>Dikarya</taxon>
        <taxon>Ascomycota</taxon>
        <taxon>Saccharomycotina</taxon>
        <taxon>Saccharomycetes</taxon>
        <taxon>Saccharomycetales</taxon>
        <taxon>Saccharomycetaceae</taxon>
        <taxon>Henningerozyma</taxon>
    </lineage>
</organism>
<dbReference type="InterPro" id="IPR011009">
    <property type="entry name" value="Kinase-like_dom_sf"/>
</dbReference>
<dbReference type="GO" id="GO:0000077">
    <property type="term" value="P:DNA damage checkpoint signaling"/>
    <property type="evidence" value="ECO:0007669"/>
    <property type="project" value="EnsemblFungi"/>
</dbReference>
<dbReference type="CDD" id="cd05117">
    <property type="entry name" value="STKc_CAMK"/>
    <property type="match status" value="1"/>
</dbReference>
<dbReference type="SUPFAM" id="SSF56112">
    <property type="entry name" value="Protein kinase-like (PK-like)"/>
    <property type="match status" value="1"/>
</dbReference>
<dbReference type="OrthoDB" id="407410at2759"/>
<dbReference type="OMA" id="IMQIRIM"/>
<dbReference type="SMART" id="SM00240">
    <property type="entry name" value="FHA"/>
    <property type="match status" value="1"/>
</dbReference>
<dbReference type="GO" id="GO:0004674">
    <property type="term" value="F:protein serine/threonine kinase activity"/>
    <property type="evidence" value="ECO:0007669"/>
    <property type="project" value="EnsemblFungi"/>
</dbReference>
<dbReference type="InParanoid" id="I2GZJ9"/>
<evidence type="ECO:0000256" key="4">
    <source>
        <dbReference type="PROSITE-ProRule" id="PRU10141"/>
    </source>
</evidence>
<evidence type="ECO:0000256" key="1">
    <source>
        <dbReference type="ARBA" id="ARBA00005575"/>
    </source>
</evidence>
<dbReference type="PROSITE" id="PS50011">
    <property type="entry name" value="PROTEIN_KINASE_DOM"/>
    <property type="match status" value="1"/>
</dbReference>
<feature type="binding site" evidence="4">
    <location>
        <position position="253"/>
    </location>
    <ligand>
        <name>ATP</name>
        <dbReference type="ChEBI" id="CHEBI:30616"/>
    </ligand>
</feature>
<evidence type="ECO:0000259" key="7">
    <source>
        <dbReference type="PROSITE" id="PS50011"/>
    </source>
</evidence>
<keyword evidence="3 4" id="KW-0067">ATP-binding</keyword>
<dbReference type="KEGG" id="tbl:TBLA_0B07330"/>
<accession>I2GZJ9</accession>
<dbReference type="HOGENOM" id="CLU_000288_63_47_1"/>
<dbReference type="FunFam" id="1.10.510.10:FF:000732">
    <property type="entry name" value="Protein serine-threonine kinase"/>
    <property type="match status" value="1"/>
</dbReference>
<evidence type="ECO:0008006" key="10">
    <source>
        <dbReference type="Google" id="ProtNLM"/>
    </source>
</evidence>
<dbReference type="GO" id="GO:0006303">
    <property type="term" value="P:double-strand break repair via nonhomologous end joining"/>
    <property type="evidence" value="ECO:0007669"/>
    <property type="project" value="EnsemblFungi"/>
</dbReference>
<dbReference type="Proteomes" id="UP000002866">
    <property type="component" value="Chromosome 2"/>
</dbReference>
<dbReference type="RefSeq" id="XP_004179070.1">
    <property type="nucleotide sequence ID" value="XM_004179022.1"/>
</dbReference>
<feature type="domain" description="Protein kinase" evidence="7">
    <location>
        <begin position="224"/>
        <end position="504"/>
    </location>
</feature>
<gene>
    <name evidence="8" type="primary">TBLA0B07330</name>
    <name evidence="8" type="ORF">TBLA_0B07330</name>
</gene>
<dbReference type="InterPro" id="IPR017441">
    <property type="entry name" value="Protein_kinase_ATP_BS"/>
</dbReference>
<dbReference type="PROSITE" id="PS00107">
    <property type="entry name" value="PROTEIN_KINASE_ATP"/>
    <property type="match status" value="1"/>
</dbReference>
<dbReference type="PROSITE" id="PS50006">
    <property type="entry name" value="FHA_DOMAIN"/>
    <property type="match status" value="1"/>
</dbReference>
<dbReference type="Gene3D" id="1.10.510.10">
    <property type="entry name" value="Transferase(Phosphotransferase) domain 1"/>
    <property type="match status" value="1"/>
</dbReference>
<dbReference type="eggNOG" id="KOG0615">
    <property type="taxonomic scope" value="Eukaryota"/>
</dbReference>
<keyword evidence="9" id="KW-1185">Reference proteome</keyword>
<evidence type="ECO:0000256" key="5">
    <source>
        <dbReference type="SAM" id="MobiDB-lite"/>
    </source>
</evidence>
<dbReference type="EMBL" id="HE806317">
    <property type="protein sequence ID" value="CCH59551.1"/>
    <property type="molecule type" value="Genomic_DNA"/>
</dbReference>
<dbReference type="GeneID" id="14493784"/>
<dbReference type="Pfam" id="PF00069">
    <property type="entry name" value="Pkinase"/>
    <property type="match status" value="1"/>
</dbReference>
<feature type="domain" description="FHA" evidence="6">
    <location>
        <begin position="55"/>
        <end position="111"/>
    </location>
</feature>
<dbReference type="InterPro" id="IPR008271">
    <property type="entry name" value="Ser/Thr_kinase_AS"/>
</dbReference>
<dbReference type="STRING" id="1071380.I2GZJ9"/>
<evidence type="ECO:0000259" key="6">
    <source>
        <dbReference type="PROSITE" id="PS50006"/>
    </source>
</evidence>
<evidence type="ECO:0000256" key="2">
    <source>
        <dbReference type="ARBA" id="ARBA00022741"/>
    </source>
</evidence>
<dbReference type="GO" id="GO:0005524">
    <property type="term" value="F:ATP binding"/>
    <property type="evidence" value="ECO:0007669"/>
    <property type="project" value="UniProtKB-UniRule"/>
</dbReference>
<evidence type="ECO:0000256" key="3">
    <source>
        <dbReference type="ARBA" id="ARBA00022840"/>
    </source>
</evidence>
<evidence type="ECO:0000313" key="8">
    <source>
        <dbReference type="EMBL" id="CCH59551.1"/>
    </source>
</evidence>
<dbReference type="PROSITE" id="PS00108">
    <property type="entry name" value="PROTEIN_KINASE_ST"/>
    <property type="match status" value="1"/>
</dbReference>
<dbReference type="SMART" id="SM00220">
    <property type="entry name" value="S_TKc"/>
    <property type="match status" value="1"/>
</dbReference>
<dbReference type="InterPro" id="IPR000253">
    <property type="entry name" value="FHA_dom"/>
</dbReference>
<keyword evidence="2 4" id="KW-0547">Nucleotide-binding</keyword>
<feature type="region of interest" description="Disordered" evidence="5">
    <location>
        <begin position="164"/>
        <end position="190"/>
    </location>
</feature>
<dbReference type="FunCoup" id="I2GZJ9">
    <property type="interactions" value="565"/>
</dbReference>
<sequence>MQTSGLKRERSKEIHVNVKRLQTVEFEVKKAPLAELISLIPGKEQKIDIYDKPTTSVGRSRSCDIVLPEIDISTIHAYLNLVEMEVDNIQRKLINIVDNSRNGTFVNGNKLVKKDQILKNGDKVVFGRSCSFLFKYLTCSQENEEDHNTTLTEKSRENTLVEGGSIQLSEAETDSRQQTDKCSNEVKSTDNDDVFKKPQFGFTSSQTMLRMSFKQPNLSVFDKYVIGKELGSGHYAVVKEGINKKTGKAVAIKIFHPQQNDDQKKSRQFREETNILMSVQHPNIVNLLDSFIEPVSKMQIQKYLVLDKVDDGELFDRIVKKTCLRQDETKALFLQILSGLKYLHSRNVIHRDIKPENILLKITRRTSPDQIQTGPWDEDEVDIQVKIADFGLAKFTGELQFTNTLCGTPSYVAPEVLVKNGYTAKVDIWSSGVLLYVCLCGFPPFSDQLAPPTLKEQILQGKFAFYSPYWDEIDDTVLHLISNLLVVDPTTRFDVNATLNHPWFQSMLQDQDSFSTEIKRLQIIDNKIPKTYSELSCL</sequence>
<comment type="similarity">
    <text evidence="1">Belongs to the protein kinase superfamily. CAMK Ser/Thr protein kinase family. CHEK2 subfamily.</text>
</comment>
<name>I2GZJ9_HENB6</name>
<dbReference type="Pfam" id="PF00498">
    <property type="entry name" value="FHA"/>
    <property type="match status" value="1"/>
</dbReference>
<evidence type="ECO:0000313" key="9">
    <source>
        <dbReference type="Proteomes" id="UP000002866"/>
    </source>
</evidence>
<proteinExistence type="inferred from homology"/>
<dbReference type="SUPFAM" id="SSF49879">
    <property type="entry name" value="SMAD/FHA domain"/>
    <property type="match status" value="1"/>
</dbReference>
<dbReference type="Gene3D" id="2.60.200.20">
    <property type="match status" value="1"/>
</dbReference>
<dbReference type="InterPro" id="IPR000719">
    <property type="entry name" value="Prot_kinase_dom"/>
</dbReference>
<dbReference type="AlphaFoldDB" id="I2GZJ9"/>